<gene>
    <name evidence="1" type="ORF">SPSIL_017260</name>
</gene>
<proteinExistence type="predicted"/>
<name>A0ABZ3IIU6_9FIRM</name>
<dbReference type="Proteomes" id="UP000216752">
    <property type="component" value="Chromosome"/>
</dbReference>
<protein>
    <submittedName>
        <fullName evidence="1">Uncharacterized protein</fullName>
    </submittedName>
</protein>
<organism evidence="1 2">
    <name type="scientific">Sporomusa silvacetica DSM 10669</name>
    <dbReference type="NCBI Taxonomy" id="1123289"/>
    <lineage>
        <taxon>Bacteria</taxon>
        <taxon>Bacillati</taxon>
        <taxon>Bacillota</taxon>
        <taxon>Negativicutes</taxon>
        <taxon>Selenomonadales</taxon>
        <taxon>Sporomusaceae</taxon>
        <taxon>Sporomusa</taxon>
    </lineage>
</organism>
<reference evidence="1" key="1">
    <citation type="submission" date="2024-05" db="EMBL/GenBank/DDBJ databases">
        <title>Isolation and characterization of Sporomusa carbonis sp. nov., a carboxydotrophic hydrogenogen in the genus of Sporomusa isolated from a charcoal burning pile.</title>
        <authorList>
            <person name="Boeer T."/>
            <person name="Rosenbaum F."/>
            <person name="Eysell L."/>
            <person name="Mueller V."/>
            <person name="Daniel R."/>
            <person name="Poehlein A."/>
        </authorList>
    </citation>
    <scope>NUCLEOTIDE SEQUENCE [LARGE SCALE GENOMIC DNA]</scope>
    <source>
        <strain evidence="1">DSM 10669</strain>
    </source>
</reference>
<dbReference type="EMBL" id="CP155573">
    <property type="protein sequence ID" value="XFO65586.1"/>
    <property type="molecule type" value="Genomic_DNA"/>
</dbReference>
<sequence>MIIFWPGTKCGTDNNIKTKLKNRKRDWDLMSDESLRLYLSRNTVCGLLVRPGKMKLYKHLTYA</sequence>
<evidence type="ECO:0000313" key="1">
    <source>
        <dbReference type="EMBL" id="XFO65586.1"/>
    </source>
</evidence>
<keyword evidence="2" id="KW-1185">Reference proteome</keyword>
<accession>A0ABZ3IIU6</accession>
<evidence type="ECO:0000313" key="2">
    <source>
        <dbReference type="Proteomes" id="UP000216752"/>
    </source>
</evidence>